<comment type="caution">
    <text evidence="2">The sequence shown here is derived from an EMBL/GenBank/DDBJ whole genome shotgun (WGS) entry which is preliminary data.</text>
</comment>
<name>A0A7J0H1A6_9ERIC</name>
<feature type="compositionally biased region" description="Basic and acidic residues" evidence="1">
    <location>
        <begin position="93"/>
        <end position="102"/>
    </location>
</feature>
<protein>
    <submittedName>
        <fullName evidence="2">Uncharacterized protein</fullName>
    </submittedName>
</protein>
<dbReference type="EMBL" id="BJWL01000026">
    <property type="protein sequence ID" value="GFZ16879.1"/>
    <property type="molecule type" value="Genomic_DNA"/>
</dbReference>
<accession>A0A7J0H1A6</accession>
<evidence type="ECO:0000313" key="3">
    <source>
        <dbReference type="Proteomes" id="UP000585474"/>
    </source>
</evidence>
<gene>
    <name evidence="2" type="ORF">Acr_26g0001490</name>
</gene>
<reference evidence="2 3" key="1">
    <citation type="submission" date="2019-07" db="EMBL/GenBank/DDBJ databases">
        <title>De Novo Assembly of kiwifruit Actinidia rufa.</title>
        <authorList>
            <person name="Sugita-Konishi S."/>
            <person name="Sato K."/>
            <person name="Mori E."/>
            <person name="Abe Y."/>
            <person name="Kisaki G."/>
            <person name="Hamano K."/>
            <person name="Suezawa K."/>
            <person name="Otani M."/>
            <person name="Fukuda T."/>
            <person name="Manabe T."/>
            <person name="Gomi K."/>
            <person name="Tabuchi M."/>
            <person name="Akimitsu K."/>
            <person name="Kataoka I."/>
        </authorList>
    </citation>
    <scope>NUCLEOTIDE SEQUENCE [LARGE SCALE GENOMIC DNA]</scope>
    <source>
        <strain evidence="3">cv. Fuchu</strain>
    </source>
</reference>
<sequence>MVSKSYNGGRGSWESQGEFFLIPRTPGERGTKLLADAQRAAVGLSEQRPCQFFLAGDGDYRDAPIRRMEAKMEEMRQVLDVNNLKMLGHKVDESSSELRKVGQDVAPQGRPKDTPSLADFDVDLLHDLNAKRCKEEGDLQVKLVTKAATVARSILPMRLEARIPRSVPMEQHLLRVFPLSLSDLGMKWFEKFPPI</sequence>
<organism evidence="2 3">
    <name type="scientific">Actinidia rufa</name>
    <dbReference type="NCBI Taxonomy" id="165716"/>
    <lineage>
        <taxon>Eukaryota</taxon>
        <taxon>Viridiplantae</taxon>
        <taxon>Streptophyta</taxon>
        <taxon>Embryophyta</taxon>
        <taxon>Tracheophyta</taxon>
        <taxon>Spermatophyta</taxon>
        <taxon>Magnoliopsida</taxon>
        <taxon>eudicotyledons</taxon>
        <taxon>Gunneridae</taxon>
        <taxon>Pentapetalae</taxon>
        <taxon>asterids</taxon>
        <taxon>Ericales</taxon>
        <taxon>Actinidiaceae</taxon>
        <taxon>Actinidia</taxon>
    </lineage>
</organism>
<feature type="region of interest" description="Disordered" evidence="1">
    <location>
        <begin position="93"/>
        <end position="114"/>
    </location>
</feature>
<evidence type="ECO:0000256" key="1">
    <source>
        <dbReference type="SAM" id="MobiDB-lite"/>
    </source>
</evidence>
<evidence type="ECO:0000313" key="2">
    <source>
        <dbReference type="EMBL" id="GFZ16879.1"/>
    </source>
</evidence>
<proteinExistence type="predicted"/>
<keyword evidence="3" id="KW-1185">Reference proteome</keyword>
<dbReference type="Proteomes" id="UP000585474">
    <property type="component" value="Unassembled WGS sequence"/>
</dbReference>
<dbReference type="AlphaFoldDB" id="A0A7J0H1A6"/>